<proteinExistence type="predicted"/>
<keyword evidence="2" id="KW-1185">Reference proteome</keyword>
<name>A0A9N9DMU3_9GLOM</name>
<dbReference type="EMBL" id="CAJVPI010002567">
    <property type="protein sequence ID" value="CAG8645882.1"/>
    <property type="molecule type" value="Genomic_DNA"/>
</dbReference>
<feature type="non-terminal residue" evidence="1">
    <location>
        <position position="1"/>
    </location>
</feature>
<evidence type="ECO:0000313" key="1">
    <source>
        <dbReference type="EMBL" id="CAG8645882.1"/>
    </source>
</evidence>
<protein>
    <submittedName>
        <fullName evidence="1">5373_t:CDS:1</fullName>
    </submittedName>
</protein>
<accession>A0A9N9DMU3</accession>
<dbReference type="Proteomes" id="UP000789739">
    <property type="component" value="Unassembled WGS sequence"/>
</dbReference>
<sequence length="78" mass="9077">EITLLQQMPAVHDLCAAQLRSISVPDKKMNLASLPYRECFISSVTRGDHRGPDKEFVRAKHTGEYRAMCRLWLELKYR</sequence>
<dbReference type="AlphaFoldDB" id="A0A9N9DMU3"/>
<organism evidence="1 2">
    <name type="scientific">Paraglomus brasilianum</name>
    <dbReference type="NCBI Taxonomy" id="144538"/>
    <lineage>
        <taxon>Eukaryota</taxon>
        <taxon>Fungi</taxon>
        <taxon>Fungi incertae sedis</taxon>
        <taxon>Mucoromycota</taxon>
        <taxon>Glomeromycotina</taxon>
        <taxon>Glomeromycetes</taxon>
        <taxon>Paraglomerales</taxon>
        <taxon>Paraglomeraceae</taxon>
        <taxon>Paraglomus</taxon>
    </lineage>
</organism>
<evidence type="ECO:0000313" key="2">
    <source>
        <dbReference type="Proteomes" id="UP000789739"/>
    </source>
</evidence>
<comment type="caution">
    <text evidence="1">The sequence shown here is derived from an EMBL/GenBank/DDBJ whole genome shotgun (WGS) entry which is preliminary data.</text>
</comment>
<dbReference type="OrthoDB" id="409928at2759"/>
<gene>
    <name evidence="1" type="ORF">PBRASI_LOCUS10024</name>
</gene>
<reference evidence="1" key="1">
    <citation type="submission" date="2021-06" db="EMBL/GenBank/DDBJ databases">
        <authorList>
            <person name="Kallberg Y."/>
            <person name="Tangrot J."/>
            <person name="Rosling A."/>
        </authorList>
    </citation>
    <scope>NUCLEOTIDE SEQUENCE</scope>
    <source>
        <strain evidence="1">BR232B</strain>
    </source>
</reference>